<proteinExistence type="predicted"/>
<evidence type="ECO:0000256" key="3">
    <source>
        <dbReference type="ARBA" id="ARBA00022692"/>
    </source>
</evidence>
<dbReference type="GO" id="GO:0022857">
    <property type="term" value="F:transmembrane transporter activity"/>
    <property type="evidence" value="ECO:0007669"/>
    <property type="project" value="InterPro"/>
</dbReference>
<evidence type="ECO:0000313" key="8">
    <source>
        <dbReference type="Proteomes" id="UP001201262"/>
    </source>
</evidence>
<feature type="transmembrane region" description="Helical" evidence="6">
    <location>
        <begin position="387"/>
        <end position="408"/>
    </location>
</feature>
<dbReference type="GeneID" id="70252374"/>
<feature type="transmembrane region" description="Helical" evidence="6">
    <location>
        <begin position="105"/>
        <end position="129"/>
    </location>
</feature>
<gene>
    <name evidence="7" type="ORF">BGW36DRAFT_460306</name>
</gene>
<comment type="caution">
    <text evidence="7">The sequence shown here is derived from an EMBL/GenBank/DDBJ whole genome shotgun (WGS) entry which is preliminary data.</text>
</comment>
<feature type="transmembrane region" description="Helical" evidence="6">
    <location>
        <begin position="429"/>
        <end position="452"/>
    </location>
</feature>
<protein>
    <submittedName>
        <fullName evidence="7">GABA permease</fullName>
    </submittedName>
</protein>
<feature type="transmembrane region" description="Helical" evidence="6">
    <location>
        <begin position="149"/>
        <end position="168"/>
    </location>
</feature>
<feature type="transmembrane region" description="Helical" evidence="6">
    <location>
        <begin position="24"/>
        <end position="49"/>
    </location>
</feature>
<accession>A0AAD4KSI0</accession>
<name>A0AAD4KSI0_9EURO</name>
<comment type="subcellular location">
    <subcellularLocation>
        <location evidence="1">Membrane</location>
        <topology evidence="1">Multi-pass membrane protein</topology>
    </subcellularLocation>
</comment>
<dbReference type="PANTHER" id="PTHR45649">
    <property type="entry name" value="AMINO-ACID PERMEASE BAT1"/>
    <property type="match status" value="1"/>
</dbReference>
<dbReference type="Proteomes" id="UP001201262">
    <property type="component" value="Unassembled WGS sequence"/>
</dbReference>
<dbReference type="Pfam" id="PF13520">
    <property type="entry name" value="AA_permease_2"/>
    <property type="match status" value="1"/>
</dbReference>
<keyword evidence="8" id="KW-1185">Reference proteome</keyword>
<feature type="transmembrane region" description="Helical" evidence="6">
    <location>
        <begin position="219"/>
        <end position="239"/>
    </location>
</feature>
<feature type="transmembrane region" description="Helical" evidence="6">
    <location>
        <begin position="458"/>
        <end position="479"/>
    </location>
</feature>
<evidence type="ECO:0000256" key="6">
    <source>
        <dbReference type="SAM" id="Phobius"/>
    </source>
</evidence>
<dbReference type="EMBL" id="JAJTJA010000005">
    <property type="protein sequence ID" value="KAH8698378.1"/>
    <property type="molecule type" value="Genomic_DNA"/>
</dbReference>
<keyword evidence="5 6" id="KW-0472">Membrane</keyword>
<feature type="transmembrane region" description="Helical" evidence="6">
    <location>
        <begin position="312"/>
        <end position="338"/>
    </location>
</feature>
<evidence type="ECO:0000256" key="4">
    <source>
        <dbReference type="ARBA" id="ARBA00022989"/>
    </source>
</evidence>
<organism evidence="7 8">
    <name type="scientific">Talaromyces proteolyticus</name>
    <dbReference type="NCBI Taxonomy" id="1131652"/>
    <lineage>
        <taxon>Eukaryota</taxon>
        <taxon>Fungi</taxon>
        <taxon>Dikarya</taxon>
        <taxon>Ascomycota</taxon>
        <taxon>Pezizomycotina</taxon>
        <taxon>Eurotiomycetes</taxon>
        <taxon>Eurotiomycetidae</taxon>
        <taxon>Eurotiales</taxon>
        <taxon>Trichocomaceae</taxon>
        <taxon>Talaromyces</taxon>
        <taxon>Talaromyces sect. Bacilispori</taxon>
    </lineage>
</organism>
<dbReference type="PIRSF" id="PIRSF006060">
    <property type="entry name" value="AA_transporter"/>
    <property type="match status" value="1"/>
</dbReference>
<sequence>MGSSSQADAALERMGYKSELPRHLSMLSVLGLSFAIIAAPFGLSTTLYITLQDGQSVTVLWGWVFVTLISIAIAASLAEICAVYPTAGGVYYWSAMLSTREWAPLMSFIDGWLTLVGNWTVTLSINFSGAQLVLSAISLWDESFVPNQWQTILMFWAVIGFCALVNIFGSRHLDLINKVCISWTAASVVIILVTLLTMADHRRSGEFVFAHYDASTSGWPAGWAFFVGLLQAAYTLTGYGMVAAMCEEVQNPHLEVPRAIVLSVVAAGITGLLYLIPLLFTLPPVELLLGVANGQPIGLLFKTVTGSASGGFGLLFLILGIMLFAGIGSLTAASRCTYAFARDGAIPGFRVWSQVNTTLNVPVNAILLSTLVDALLGLIYFGSSAAFNSFTGVATICLSTSYGVPILISVLRGRTAVQHSPFSLGRFGYAINIVTIIWICLAVVLFCMPVSLPVTAAGMNYASVVFAGFGMISVLWYFVYARKKFTGPPVMADEVSAQVGVVNGKAVGDQGEEGEGVEKVEL</sequence>
<dbReference type="GO" id="GO:0016020">
    <property type="term" value="C:membrane"/>
    <property type="evidence" value="ECO:0007669"/>
    <property type="project" value="UniProtKB-SubCell"/>
</dbReference>
<evidence type="ECO:0000313" key="7">
    <source>
        <dbReference type="EMBL" id="KAH8698378.1"/>
    </source>
</evidence>
<dbReference type="RefSeq" id="XP_046072842.1">
    <property type="nucleotide sequence ID" value="XM_046222087.1"/>
</dbReference>
<reference evidence="7" key="1">
    <citation type="submission" date="2021-12" db="EMBL/GenBank/DDBJ databases">
        <title>Convergent genome expansion in fungi linked to evolution of root-endophyte symbiosis.</title>
        <authorList>
            <consortium name="DOE Joint Genome Institute"/>
            <person name="Ke Y.-H."/>
            <person name="Bonito G."/>
            <person name="Liao H.-L."/>
            <person name="Looney B."/>
            <person name="Rojas-Flechas A."/>
            <person name="Nash J."/>
            <person name="Hameed K."/>
            <person name="Schadt C."/>
            <person name="Martin F."/>
            <person name="Crous P.W."/>
            <person name="Miettinen O."/>
            <person name="Magnuson J.K."/>
            <person name="Labbe J."/>
            <person name="Jacobson D."/>
            <person name="Doktycz M.J."/>
            <person name="Veneault-Fourrey C."/>
            <person name="Kuo A."/>
            <person name="Mondo S."/>
            <person name="Calhoun S."/>
            <person name="Riley R."/>
            <person name="Ohm R."/>
            <person name="LaButti K."/>
            <person name="Andreopoulos B."/>
            <person name="Pangilinan J."/>
            <person name="Nolan M."/>
            <person name="Tritt A."/>
            <person name="Clum A."/>
            <person name="Lipzen A."/>
            <person name="Daum C."/>
            <person name="Barry K."/>
            <person name="Grigoriev I.V."/>
            <person name="Vilgalys R."/>
        </authorList>
    </citation>
    <scope>NUCLEOTIDE SEQUENCE</scope>
    <source>
        <strain evidence="7">PMI_201</strain>
    </source>
</reference>
<keyword evidence="4 6" id="KW-1133">Transmembrane helix</keyword>
<evidence type="ECO:0000256" key="2">
    <source>
        <dbReference type="ARBA" id="ARBA00022448"/>
    </source>
</evidence>
<feature type="transmembrane region" description="Helical" evidence="6">
    <location>
        <begin position="259"/>
        <end position="280"/>
    </location>
</feature>
<dbReference type="Gene3D" id="1.20.1740.10">
    <property type="entry name" value="Amino acid/polyamine transporter I"/>
    <property type="match status" value="1"/>
</dbReference>
<dbReference type="InterPro" id="IPR002293">
    <property type="entry name" value="AA/rel_permease1"/>
</dbReference>
<dbReference type="PANTHER" id="PTHR45649:SF3">
    <property type="entry name" value="POLYAMINE TRANSPORTER TPO5"/>
    <property type="match status" value="1"/>
</dbReference>
<evidence type="ECO:0000256" key="1">
    <source>
        <dbReference type="ARBA" id="ARBA00004141"/>
    </source>
</evidence>
<evidence type="ECO:0000256" key="5">
    <source>
        <dbReference type="ARBA" id="ARBA00023136"/>
    </source>
</evidence>
<feature type="transmembrane region" description="Helical" evidence="6">
    <location>
        <begin position="61"/>
        <end position="84"/>
    </location>
</feature>
<dbReference type="AlphaFoldDB" id="A0AAD4KSI0"/>
<keyword evidence="2" id="KW-0813">Transport</keyword>
<keyword evidence="3 6" id="KW-0812">Transmembrane</keyword>
<feature type="transmembrane region" description="Helical" evidence="6">
    <location>
        <begin position="359"/>
        <end position="381"/>
    </location>
</feature>
<feature type="transmembrane region" description="Helical" evidence="6">
    <location>
        <begin position="180"/>
        <end position="199"/>
    </location>
</feature>